<sequence>MPHKFVPGSLLKLNIKLFYKVVKRRFSRFSPKTFLRRVANSNSFDNISQRCWKIMGEVPVTGIDEFADIQIGFGNRKIPISLSKPLSNRHPQTPRIPIKGKVTGSNNFEVERVLQRFSHITKSFPVDRAFRITKIPKRAICSFPPVV</sequence>
<protein>
    <submittedName>
        <fullName evidence="1">Uncharacterized protein</fullName>
    </submittedName>
</protein>
<accession>A0A2I0X9Y6</accession>
<reference evidence="1 2" key="1">
    <citation type="journal article" date="2016" name="Sci. Rep.">
        <title>The Dendrobium catenatum Lindl. genome sequence provides insights into polysaccharide synthase, floral development and adaptive evolution.</title>
        <authorList>
            <person name="Zhang G.Q."/>
            <person name="Xu Q."/>
            <person name="Bian C."/>
            <person name="Tsai W.C."/>
            <person name="Yeh C.M."/>
            <person name="Liu K.W."/>
            <person name="Yoshida K."/>
            <person name="Zhang L.S."/>
            <person name="Chang S.B."/>
            <person name="Chen F."/>
            <person name="Shi Y."/>
            <person name="Su Y.Y."/>
            <person name="Zhang Y.Q."/>
            <person name="Chen L.J."/>
            <person name="Yin Y."/>
            <person name="Lin M."/>
            <person name="Huang H."/>
            <person name="Deng H."/>
            <person name="Wang Z.W."/>
            <person name="Zhu S.L."/>
            <person name="Zhao X."/>
            <person name="Deng C."/>
            <person name="Niu S.C."/>
            <person name="Huang J."/>
            <person name="Wang M."/>
            <person name="Liu G.H."/>
            <person name="Yang H.J."/>
            <person name="Xiao X.J."/>
            <person name="Hsiao Y.Y."/>
            <person name="Wu W.L."/>
            <person name="Chen Y.Y."/>
            <person name="Mitsuda N."/>
            <person name="Ohme-Takagi M."/>
            <person name="Luo Y.B."/>
            <person name="Van de Peer Y."/>
            <person name="Liu Z.J."/>
        </authorList>
    </citation>
    <scope>NUCLEOTIDE SEQUENCE [LARGE SCALE GENOMIC DNA]</scope>
    <source>
        <tissue evidence="1">The whole plant</tissue>
    </source>
</reference>
<organism evidence="1 2">
    <name type="scientific">Dendrobium catenatum</name>
    <dbReference type="NCBI Taxonomy" id="906689"/>
    <lineage>
        <taxon>Eukaryota</taxon>
        <taxon>Viridiplantae</taxon>
        <taxon>Streptophyta</taxon>
        <taxon>Embryophyta</taxon>
        <taxon>Tracheophyta</taxon>
        <taxon>Spermatophyta</taxon>
        <taxon>Magnoliopsida</taxon>
        <taxon>Liliopsida</taxon>
        <taxon>Asparagales</taxon>
        <taxon>Orchidaceae</taxon>
        <taxon>Epidendroideae</taxon>
        <taxon>Malaxideae</taxon>
        <taxon>Dendrobiinae</taxon>
        <taxon>Dendrobium</taxon>
    </lineage>
</organism>
<keyword evidence="2" id="KW-1185">Reference proteome</keyword>
<evidence type="ECO:0000313" key="1">
    <source>
        <dbReference type="EMBL" id="PKU84722.1"/>
    </source>
</evidence>
<gene>
    <name evidence="1" type="ORF">MA16_Dca008132</name>
</gene>
<dbReference type="AlphaFoldDB" id="A0A2I0X9Y6"/>
<dbReference type="EMBL" id="KZ502032">
    <property type="protein sequence ID" value="PKU84722.1"/>
    <property type="molecule type" value="Genomic_DNA"/>
</dbReference>
<dbReference type="Proteomes" id="UP000233837">
    <property type="component" value="Unassembled WGS sequence"/>
</dbReference>
<evidence type="ECO:0000313" key="2">
    <source>
        <dbReference type="Proteomes" id="UP000233837"/>
    </source>
</evidence>
<reference evidence="1 2" key="2">
    <citation type="journal article" date="2017" name="Nature">
        <title>The Apostasia genome and the evolution of orchids.</title>
        <authorList>
            <person name="Zhang G.Q."/>
            <person name="Liu K.W."/>
            <person name="Li Z."/>
            <person name="Lohaus R."/>
            <person name="Hsiao Y.Y."/>
            <person name="Niu S.C."/>
            <person name="Wang J.Y."/>
            <person name="Lin Y.C."/>
            <person name="Xu Q."/>
            <person name="Chen L.J."/>
            <person name="Yoshida K."/>
            <person name="Fujiwara S."/>
            <person name="Wang Z.W."/>
            <person name="Zhang Y.Q."/>
            <person name="Mitsuda N."/>
            <person name="Wang M."/>
            <person name="Liu G.H."/>
            <person name="Pecoraro L."/>
            <person name="Huang H.X."/>
            <person name="Xiao X.J."/>
            <person name="Lin M."/>
            <person name="Wu X.Y."/>
            <person name="Wu W.L."/>
            <person name="Chen Y.Y."/>
            <person name="Chang S.B."/>
            <person name="Sakamoto S."/>
            <person name="Ohme-Takagi M."/>
            <person name="Yagi M."/>
            <person name="Zeng S.J."/>
            <person name="Shen C.Y."/>
            <person name="Yeh C.M."/>
            <person name="Luo Y.B."/>
            <person name="Tsai W.C."/>
            <person name="Van de Peer Y."/>
            <person name="Liu Z.J."/>
        </authorList>
    </citation>
    <scope>NUCLEOTIDE SEQUENCE [LARGE SCALE GENOMIC DNA]</scope>
    <source>
        <tissue evidence="1">The whole plant</tissue>
    </source>
</reference>
<name>A0A2I0X9Y6_9ASPA</name>
<proteinExistence type="predicted"/>